<comment type="similarity">
    <text evidence="1">Belongs to the pseudouridine synthase RluA family.</text>
</comment>
<evidence type="ECO:0000259" key="3">
    <source>
        <dbReference type="Pfam" id="PF00849"/>
    </source>
</evidence>
<evidence type="ECO:0000256" key="2">
    <source>
        <dbReference type="ARBA" id="ARBA00023235"/>
    </source>
</evidence>
<sequence length="251" mass="28076">MSALIEVLCEDGPVLAVNKPPGLISQGAPEGVESLITLVKDYIGRKYNKPGAVYLGVPHRLDRPVSGVVVFSRNSKCAARLAEQFQQRTVKKVYWACLERPPEPPQGTLKDWLYRIPDQPRVELSREGVEGAKHAELRYRTIAKAKGRAIVEIELLTGRMHQIRIQFGSRAWSIVGDRQYGAKSEFPGAAGMDPRDAPIALHAHSLTIQHPIRYDPLTIVAPIPETWRALGFDRSVLRKYEHDDGSEQQQT</sequence>
<evidence type="ECO:0000256" key="1">
    <source>
        <dbReference type="ARBA" id="ARBA00010876"/>
    </source>
</evidence>
<accession>A0A517SFE1</accession>
<dbReference type="GO" id="GO:0160149">
    <property type="term" value="F:tRNA pseudouridine(65) synthase activity"/>
    <property type="evidence" value="ECO:0007669"/>
    <property type="project" value="UniProtKB-EC"/>
</dbReference>
<dbReference type="GO" id="GO:0001522">
    <property type="term" value="P:pseudouridine synthesis"/>
    <property type="evidence" value="ECO:0007669"/>
    <property type="project" value="InterPro"/>
</dbReference>
<dbReference type="Pfam" id="PF00849">
    <property type="entry name" value="PseudoU_synth_2"/>
    <property type="match status" value="1"/>
</dbReference>
<proteinExistence type="inferred from homology"/>
<reference evidence="4 5" key="1">
    <citation type="submission" date="2019-02" db="EMBL/GenBank/DDBJ databases">
        <title>Deep-cultivation of Planctomycetes and their phenomic and genomic characterization uncovers novel biology.</title>
        <authorList>
            <person name="Wiegand S."/>
            <person name="Jogler M."/>
            <person name="Boedeker C."/>
            <person name="Pinto D."/>
            <person name="Vollmers J."/>
            <person name="Rivas-Marin E."/>
            <person name="Kohn T."/>
            <person name="Peeters S.H."/>
            <person name="Heuer A."/>
            <person name="Rast P."/>
            <person name="Oberbeckmann S."/>
            <person name="Bunk B."/>
            <person name="Jeske O."/>
            <person name="Meyerdierks A."/>
            <person name="Storesund J.E."/>
            <person name="Kallscheuer N."/>
            <person name="Luecker S."/>
            <person name="Lage O.M."/>
            <person name="Pohl T."/>
            <person name="Merkel B.J."/>
            <person name="Hornburger P."/>
            <person name="Mueller R.-W."/>
            <person name="Bruemmer F."/>
            <person name="Labrenz M."/>
            <person name="Spormann A.M."/>
            <person name="Op den Camp H."/>
            <person name="Overmann J."/>
            <person name="Amann R."/>
            <person name="Jetten M.S.M."/>
            <person name="Mascher T."/>
            <person name="Medema M.H."/>
            <person name="Devos D.P."/>
            <person name="Kaster A.-K."/>
            <person name="Ovreas L."/>
            <person name="Rohde M."/>
            <person name="Galperin M.Y."/>
            <person name="Jogler C."/>
        </authorList>
    </citation>
    <scope>NUCLEOTIDE SEQUENCE [LARGE SCALE GENOMIC DNA]</scope>
    <source>
        <strain evidence="4 5">Pan44</strain>
    </source>
</reference>
<name>A0A517SFE1_9PLAN</name>
<dbReference type="PANTHER" id="PTHR21600">
    <property type="entry name" value="MITOCHONDRIAL RNA PSEUDOURIDINE SYNTHASE"/>
    <property type="match status" value="1"/>
</dbReference>
<dbReference type="GO" id="GO:0006396">
    <property type="term" value="P:RNA processing"/>
    <property type="evidence" value="ECO:0007669"/>
    <property type="project" value="UniProtKB-ARBA"/>
</dbReference>
<dbReference type="Proteomes" id="UP000315700">
    <property type="component" value="Chromosome"/>
</dbReference>
<evidence type="ECO:0000313" key="5">
    <source>
        <dbReference type="Proteomes" id="UP000315700"/>
    </source>
</evidence>
<protein>
    <submittedName>
        <fullName evidence="4">tRNA pseudouridine synthase C</fullName>
        <ecNumber evidence="4">5.4.99.26</ecNumber>
    </submittedName>
</protein>
<dbReference type="InterPro" id="IPR020103">
    <property type="entry name" value="PsdUridine_synth_cat_dom_sf"/>
</dbReference>
<dbReference type="CDD" id="cd02869">
    <property type="entry name" value="PseudoU_synth_RluA_like"/>
    <property type="match status" value="1"/>
</dbReference>
<dbReference type="PANTHER" id="PTHR21600:SF83">
    <property type="entry name" value="PSEUDOURIDYLATE SYNTHASE RPUSD4, MITOCHONDRIAL"/>
    <property type="match status" value="1"/>
</dbReference>
<dbReference type="EMBL" id="CP036271">
    <property type="protein sequence ID" value="QDT54828.1"/>
    <property type="molecule type" value="Genomic_DNA"/>
</dbReference>
<keyword evidence="5" id="KW-1185">Reference proteome</keyword>
<dbReference type="InParanoid" id="A0A517SFE1"/>
<dbReference type="GO" id="GO:0003723">
    <property type="term" value="F:RNA binding"/>
    <property type="evidence" value="ECO:0007669"/>
    <property type="project" value="InterPro"/>
</dbReference>
<dbReference type="AlphaFoldDB" id="A0A517SFE1"/>
<dbReference type="RefSeq" id="WP_145030650.1">
    <property type="nucleotide sequence ID" value="NZ_CP036271.1"/>
</dbReference>
<dbReference type="SUPFAM" id="SSF55120">
    <property type="entry name" value="Pseudouridine synthase"/>
    <property type="match status" value="1"/>
</dbReference>
<dbReference type="Gene3D" id="3.30.2350.10">
    <property type="entry name" value="Pseudouridine synthase"/>
    <property type="match status" value="1"/>
</dbReference>
<dbReference type="EC" id="5.4.99.26" evidence="4"/>
<dbReference type="InterPro" id="IPR006145">
    <property type="entry name" value="PsdUridine_synth_RsuA/RluA"/>
</dbReference>
<gene>
    <name evidence="4" type="primary">truC</name>
    <name evidence="4" type="ORF">Pan44_28660</name>
</gene>
<feature type="domain" description="Pseudouridine synthase RsuA/RluA-like" evidence="3">
    <location>
        <begin position="14"/>
        <end position="167"/>
    </location>
</feature>
<keyword evidence="2 4" id="KW-0413">Isomerase</keyword>
<dbReference type="KEGG" id="ccos:Pan44_28660"/>
<organism evidence="4 5">
    <name type="scientific">Caulifigura coniformis</name>
    <dbReference type="NCBI Taxonomy" id="2527983"/>
    <lineage>
        <taxon>Bacteria</taxon>
        <taxon>Pseudomonadati</taxon>
        <taxon>Planctomycetota</taxon>
        <taxon>Planctomycetia</taxon>
        <taxon>Planctomycetales</taxon>
        <taxon>Planctomycetaceae</taxon>
        <taxon>Caulifigura</taxon>
    </lineage>
</organism>
<dbReference type="InterPro" id="IPR050188">
    <property type="entry name" value="RluA_PseudoU_synthase"/>
</dbReference>
<evidence type="ECO:0000313" key="4">
    <source>
        <dbReference type="EMBL" id="QDT54828.1"/>
    </source>
</evidence>
<dbReference type="OrthoDB" id="9784108at2"/>